<gene>
    <name evidence="1" type="ORF">ACFQMH_13295</name>
</gene>
<evidence type="ECO:0000313" key="2">
    <source>
        <dbReference type="Proteomes" id="UP001596409"/>
    </source>
</evidence>
<proteinExistence type="predicted"/>
<dbReference type="Proteomes" id="UP001596409">
    <property type="component" value="Unassembled WGS sequence"/>
</dbReference>
<organism evidence="1 2">
    <name type="scientific">Streptomyces viridiviolaceus</name>
    <dbReference type="NCBI Taxonomy" id="68282"/>
    <lineage>
        <taxon>Bacteria</taxon>
        <taxon>Bacillati</taxon>
        <taxon>Actinomycetota</taxon>
        <taxon>Actinomycetes</taxon>
        <taxon>Kitasatosporales</taxon>
        <taxon>Streptomycetaceae</taxon>
        <taxon>Streptomyces</taxon>
    </lineage>
</organism>
<name>A0ABW2E2H3_9ACTN</name>
<dbReference type="RefSeq" id="WP_189873639.1">
    <property type="nucleotide sequence ID" value="NZ_BMWA01000012.1"/>
</dbReference>
<sequence length="126" mass="13902">MSAPVVISSPPFAAYRITTGEGNLRTLRLDGSLIDLKRWQFQGERAEQPTAFGAEWTGDPKGRKAEFASDYPGAPMFSRRLADRLGDQLEKAGRLVPVRIEGAAADDYLLYVVEPLVDCVDTRRSS</sequence>
<protein>
    <submittedName>
        <fullName evidence="1">Uncharacterized protein</fullName>
    </submittedName>
</protein>
<comment type="caution">
    <text evidence="1">The sequence shown here is derived from an EMBL/GenBank/DDBJ whole genome shotgun (WGS) entry which is preliminary data.</text>
</comment>
<accession>A0ABW2E2H3</accession>
<keyword evidence="2" id="KW-1185">Reference proteome</keyword>
<evidence type="ECO:0000313" key="1">
    <source>
        <dbReference type="EMBL" id="MFC7012673.1"/>
    </source>
</evidence>
<reference evidence="2" key="1">
    <citation type="journal article" date="2019" name="Int. J. Syst. Evol. Microbiol.">
        <title>The Global Catalogue of Microorganisms (GCM) 10K type strain sequencing project: providing services to taxonomists for standard genome sequencing and annotation.</title>
        <authorList>
            <consortium name="The Broad Institute Genomics Platform"/>
            <consortium name="The Broad Institute Genome Sequencing Center for Infectious Disease"/>
            <person name="Wu L."/>
            <person name="Ma J."/>
        </authorList>
    </citation>
    <scope>NUCLEOTIDE SEQUENCE [LARGE SCALE GENOMIC DNA]</scope>
    <source>
        <strain evidence="2">JCM 4855</strain>
    </source>
</reference>
<dbReference type="EMBL" id="JBHSYM010000026">
    <property type="protein sequence ID" value="MFC7012673.1"/>
    <property type="molecule type" value="Genomic_DNA"/>
</dbReference>